<proteinExistence type="inferred from homology"/>
<keyword evidence="4 10" id="KW-0547">Nucleotide-binding</keyword>
<evidence type="ECO:0000256" key="8">
    <source>
        <dbReference type="ARBA" id="ARBA00023146"/>
    </source>
</evidence>
<dbReference type="EMBL" id="CP000771">
    <property type="protein sequence ID" value="ABS61558.1"/>
    <property type="molecule type" value="Genomic_DNA"/>
</dbReference>
<comment type="similarity">
    <text evidence="10">Belongs to the class-I aminoacyl-tRNA synthetase family. TyrS type 2 subfamily.</text>
</comment>
<evidence type="ECO:0000256" key="10">
    <source>
        <dbReference type="HAMAP-Rule" id="MF_02007"/>
    </source>
</evidence>
<keyword evidence="2 10" id="KW-0963">Cytoplasm</keyword>
<comment type="subunit">
    <text evidence="1 10">Homodimer.</text>
</comment>
<dbReference type="AlphaFoldDB" id="A7HNS5"/>
<dbReference type="PANTHER" id="PTHR11766:SF1">
    <property type="entry name" value="TYROSINE--TRNA LIGASE"/>
    <property type="match status" value="1"/>
</dbReference>
<evidence type="ECO:0000256" key="2">
    <source>
        <dbReference type="ARBA" id="ARBA00022490"/>
    </source>
</evidence>
<dbReference type="OrthoDB" id="9804243at2"/>
<reference evidence="12 13" key="1">
    <citation type="submission" date="2007-07" db="EMBL/GenBank/DDBJ databases">
        <title>Complete sequence of Fervidobacterium nodosum Rt17-B1.</title>
        <authorList>
            <consortium name="US DOE Joint Genome Institute"/>
            <person name="Copeland A."/>
            <person name="Lucas S."/>
            <person name="Lapidus A."/>
            <person name="Barry K."/>
            <person name="Glavina del Rio T."/>
            <person name="Dalin E."/>
            <person name="Tice H."/>
            <person name="Pitluck S."/>
            <person name="Saunders E."/>
            <person name="Brettin T."/>
            <person name="Bruce D."/>
            <person name="Detter J.C."/>
            <person name="Han C."/>
            <person name="Schmutz J."/>
            <person name="Larimer F."/>
            <person name="Land M."/>
            <person name="Hauser L."/>
            <person name="Kyrpides N."/>
            <person name="Mikhailova N."/>
            <person name="Nelson K."/>
            <person name="Gogarten J.P."/>
            <person name="Noll K."/>
            <person name="Richardson P."/>
        </authorList>
    </citation>
    <scope>NUCLEOTIDE SEQUENCE [LARGE SCALE GENOMIC DNA]</scope>
    <source>
        <strain evidence="13">ATCC 35602 / DSM 5306 / Rt17-B1</strain>
    </source>
</reference>
<evidence type="ECO:0000256" key="6">
    <source>
        <dbReference type="ARBA" id="ARBA00022884"/>
    </source>
</evidence>
<evidence type="ECO:0000256" key="7">
    <source>
        <dbReference type="ARBA" id="ARBA00022917"/>
    </source>
</evidence>
<feature type="short sequence motif" description="'KMSKS' region" evidence="10">
    <location>
        <begin position="227"/>
        <end position="231"/>
    </location>
</feature>
<keyword evidence="8 10" id="KW-0030">Aminoacyl-tRNA synthetase</keyword>
<evidence type="ECO:0000256" key="5">
    <source>
        <dbReference type="ARBA" id="ARBA00022840"/>
    </source>
</evidence>
<dbReference type="InterPro" id="IPR002307">
    <property type="entry name" value="Tyr-tRNA-ligase"/>
</dbReference>
<dbReference type="CDD" id="cd00805">
    <property type="entry name" value="TyrRS_core"/>
    <property type="match status" value="1"/>
</dbReference>
<dbReference type="GO" id="GO:0006437">
    <property type="term" value="P:tyrosyl-tRNA aminoacylation"/>
    <property type="evidence" value="ECO:0007669"/>
    <property type="project" value="UniProtKB-UniRule"/>
</dbReference>
<dbReference type="eggNOG" id="COG0162">
    <property type="taxonomic scope" value="Bacteria"/>
</dbReference>
<dbReference type="HOGENOM" id="CLU_024003_5_0_0"/>
<dbReference type="PANTHER" id="PTHR11766">
    <property type="entry name" value="TYROSYL-TRNA SYNTHETASE"/>
    <property type="match status" value="1"/>
</dbReference>
<dbReference type="InterPro" id="IPR014729">
    <property type="entry name" value="Rossmann-like_a/b/a_fold"/>
</dbReference>
<keyword evidence="7 10" id="KW-0648">Protein biosynthesis</keyword>
<evidence type="ECO:0000256" key="3">
    <source>
        <dbReference type="ARBA" id="ARBA00022598"/>
    </source>
</evidence>
<evidence type="ECO:0000256" key="1">
    <source>
        <dbReference type="ARBA" id="ARBA00011738"/>
    </source>
</evidence>
<feature type="binding site" evidence="10">
    <location>
        <position position="230"/>
    </location>
    <ligand>
        <name>ATP</name>
        <dbReference type="ChEBI" id="CHEBI:30616"/>
    </ligand>
</feature>
<comment type="subcellular location">
    <subcellularLocation>
        <location evidence="10">Cytoplasm</location>
    </subcellularLocation>
</comment>
<dbReference type="PROSITE" id="PS50889">
    <property type="entry name" value="S4"/>
    <property type="match status" value="1"/>
</dbReference>
<dbReference type="Pfam" id="PF00579">
    <property type="entry name" value="tRNA-synt_1b"/>
    <property type="match status" value="1"/>
</dbReference>
<comment type="catalytic activity">
    <reaction evidence="9 10">
        <text>tRNA(Tyr) + L-tyrosine + ATP = L-tyrosyl-tRNA(Tyr) + AMP + diphosphate + H(+)</text>
        <dbReference type="Rhea" id="RHEA:10220"/>
        <dbReference type="Rhea" id="RHEA-COMP:9706"/>
        <dbReference type="Rhea" id="RHEA-COMP:9707"/>
        <dbReference type="ChEBI" id="CHEBI:15378"/>
        <dbReference type="ChEBI" id="CHEBI:30616"/>
        <dbReference type="ChEBI" id="CHEBI:33019"/>
        <dbReference type="ChEBI" id="CHEBI:58315"/>
        <dbReference type="ChEBI" id="CHEBI:78442"/>
        <dbReference type="ChEBI" id="CHEBI:78536"/>
        <dbReference type="ChEBI" id="CHEBI:456215"/>
        <dbReference type="EC" id="6.1.1.1"/>
    </reaction>
</comment>
<keyword evidence="3 10" id="KW-0436">Ligase</keyword>
<dbReference type="RefSeq" id="WP_011994849.1">
    <property type="nucleotide sequence ID" value="NC_009718.1"/>
</dbReference>
<dbReference type="PRINTS" id="PR01040">
    <property type="entry name" value="TRNASYNTHTYR"/>
</dbReference>
<evidence type="ECO:0000256" key="9">
    <source>
        <dbReference type="ARBA" id="ARBA00048248"/>
    </source>
</evidence>
<protein>
    <recommendedName>
        <fullName evidence="10">Tyrosine--tRNA ligase</fullName>
        <ecNumber evidence="10">6.1.1.1</ecNumber>
    </recommendedName>
    <alternativeName>
        <fullName evidence="10">Tyrosyl-tRNA synthetase</fullName>
        <shortName evidence="10">TyrRS</shortName>
    </alternativeName>
</protein>
<dbReference type="HAMAP" id="MF_02007">
    <property type="entry name" value="Tyr_tRNA_synth_type2"/>
    <property type="match status" value="1"/>
</dbReference>
<dbReference type="GO" id="GO:0003723">
    <property type="term" value="F:RNA binding"/>
    <property type="evidence" value="ECO:0007669"/>
    <property type="project" value="UniProtKB-KW"/>
</dbReference>
<dbReference type="InterPro" id="IPR024088">
    <property type="entry name" value="Tyr-tRNA-ligase_bac-type"/>
</dbReference>
<dbReference type="KEGG" id="fno:Fnod_1723"/>
<keyword evidence="6 11" id="KW-0694">RNA-binding</keyword>
<dbReference type="STRING" id="381764.Fnod_1723"/>
<dbReference type="GO" id="GO:0004831">
    <property type="term" value="F:tyrosine-tRNA ligase activity"/>
    <property type="evidence" value="ECO:0007669"/>
    <property type="project" value="UniProtKB-UniRule"/>
</dbReference>
<dbReference type="EC" id="6.1.1.1" evidence="10"/>
<evidence type="ECO:0000313" key="12">
    <source>
        <dbReference type="EMBL" id="ABS61558.1"/>
    </source>
</evidence>
<dbReference type="FunFam" id="1.10.240.10:FF:000006">
    <property type="entry name" value="Tyrosine--tRNA ligase"/>
    <property type="match status" value="1"/>
</dbReference>
<dbReference type="InterPro" id="IPR002305">
    <property type="entry name" value="aa-tRNA-synth_Ic"/>
</dbReference>
<dbReference type="Gene3D" id="1.10.240.10">
    <property type="entry name" value="Tyrosyl-Transfer RNA Synthetase"/>
    <property type="match status" value="1"/>
</dbReference>
<dbReference type="GO" id="GO:0005829">
    <property type="term" value="C:cytosol"/>
    <property type="evidence" value="ECO:0007669"/>
    <property type="project" value="TreeGrafter"/>
</dbReference>
<reference evidence="12 13" key="2">
    <citation type="journal article" date="2009" name="Proc. Natl. Acad. Sci. U.S.A.">
        <title>On the chimeric nature, thermophilic origin, and phylogenetic placement of the Thermotogales.</title>
        <authorList>
            <person name="Zhaxybayeva O."/>
            <person name="Swithers K.S."/>
            <person name="Lapierre P."/>
            <person name="Fournier G.P."/>
            <person name="Bickhart D.M."/>
            <person name="DeBoy R.T."/>
            <person name="Nelson K.E."/>
            <person name="Nesbo C.L."/>
            <person name="Doolittle W.F."/>
            <person name="Gogarten J.P."/>
            <person name="Noll K.M."/>
        </authorList>
    </citation>
    <scope>NUCLEOTIDE SEQUENCE [LARGE SCALE GENOMIC DNA]</scope>
    <source>
        <strain evidence="13">ATCC 35602 / DSM 5306 / Rt17-B1</strain>
    </source>
</reference>
<feature type="short sequence motif" description="'HIGH' region" evidence="10">
    <location>
        <begin position="43"/>
        <end position="52"/>
    </location>
</feature>
<dbReference type="SUPFAM" id="SSF52374">
    <property type="entry name" value="Nucleotidylyl transferase"/>
    <property type="match status" value="1"/>
</dbReference>
<dbReference type="Proteomes" id="UP000002415">
    <property type="component" value="Chromosome"/>
</dbReference>
<dbReference type="NCBIfam" id="TIGR00234">
    <property type="entry name" value="tyrS"/>
    <property type="match status" value="1"/>
</dbReference>
<dbReference type="SUPFAM" id="SSF55174">
    <property type="entry name" value="Alpha-L RNA-binding motif"/>
    <property type="match status" value="1"/>
</dbReference>
<dbReference type="Gene3D" id="3.40.50.620">
    <property type="entry name" value="HUPs"/>
    <property type="match status" value="1"/>
</dbReference>
<sequence>MHLSPEEQIKILKKNCVDLVSEEELLERLKEGKPLRVKLGVDPSRPDLHLGHAVVLKKLKQFQDLGHQVILIIGDFTAMIGDPSGRNTTRPMLSREEVVENAKSYAEQAFMILDKEKTIIRYNNEWLGAMTFADVVKLAGKYTVARMLEREDFAKRYAEGTPISVAEFLYPLAQAYDSVAIQADVELGGTDQLFNLMVGRKIQEEYGLRPQIVMTMPIIEGTDGKLKMSKSYNNYIGFTDEPRDMYGKVMSIPDELIVKYAKLLTDVDDEVLRKMEKEINEKAVNPRDYKMWLAKEIVRQFHGEEKAKDAEEYFITVFQRKEIPEEMPEVKIQAGVYNIVDLLETLKIGSRSEIKRLITQGGVYFDNNRIDNFKANVEISKEHILRVGKRQFIKILAI</sequence>
<keyword evidence="13" id="KW-1185">Reference proteome</keyword>
<dbReference type="InterPro" id="IPR024108">
    <property type="entry name" value="Tyr-tRNA-ligase_bac_2"/>
</dbReference>
<dbReference type="GO" id="GO:0005524">
    <property type="term" value="F:ATP binding"/>
    <property type="evidence" value="ECO:0007669"/>
    <property type="project" value="UniProtKB-UniRule"/>
</dbReference>
<keyword evidence="5 10" id="KW-0067">ATP-binding</keyword>
<evidence type="ECO:0000313" key="13">
    <source>
        <dbReference type="Proteomes" id="UP000002415"/>
    </source>
</evidence>
<dbReference type="InterPro" id="IPR036986">
    <property type="entry name" value="S4_RNA-bd_sf"/>
</dbReference>
<organism evidence="12 13">
    <name type="scientific">Fervidobacterium nodosum (strain ATCC 35602 / DSM 5306 / Rt17-B1)</name>
    <dbReference type="NCBI Taxonomy" id="381764"/>
    <lineage>
        <taxon>Bacteria</taxon>
        <taxon>Thermotogati</taxon>
        <taxon>Thermotogota</taxon>
        <taxon>Thermotogae</taxon>
        <taxon>Thermotogales</taxon>
        <taxon>Fervidobacteriaceae</taxon>
        <taxon>Fervidobacterium</taxon>
    </lineage>
</organism>
<accession>A7HNS5</accession>
<comment type="function">
    <text evidence="10">Catalyzes the attachment of tyrosine to tRNA(Tyr) in a two-step reaction: tyrosine is first activated by ATP to form Tyr-AMP and then transferred to the acceptor end of tRNA(Tyr).</text>
</comment>
<gene>
    <name evidence="10" type="primary">tyrS</name>
    <name evidence="12" type="ordered locus">Fnod_1723</name>
</gene>
<evidence type="ECO:0000256" key="4">
    <source>
        <dbReference type="ARBA" id="ARBA00022741"/>
    </source>
</evidence>
<dbReference type="FunFam" id="3.40.50.620:FF:000061">
    <property type="entry name" value="Tyrosine--tRNA ligase"/>
    <property type="match status" value="1"/>
</dbReference>
<name>A7HNS5_FERNB</name>
<evidence type="ECO:0000256" key="11">
    <source>
        <dbReference type="PROSITE-ProRule" id="PRU00182"/>
    </source>
</evidence>
<dbReference type="Gene3D" id="3.10.290.10">
    <property type="entry name" value="RNA-binding S4 domain"/>
    <property type="match status" value="1"/>
</dbReference>